<name>A0ABZ1TUM0_9ACTN</name>
<dbReference type="EMBL" id="CP108110">
    <property type="protein sequence ID" value="WUQ81980.1"/>
    <property type="molecule type" value="Genomic_DNA"/>
</dbReference>
<feature type="chain" id="PRO_5045938426" description="Secreted protein" evidence="2">
    <location>
        <begin position="21"/>
        <end position="77"/>
    </location>
</feature>
<dbReference type="RefSeq" id="WP_328953053.1">
    <property type="nucleotide sequence ID" value="NZ_CP108110.1"/>
</dbReference>
<evidence type="ECO:0000313" key="3">
    <source>
        <dbReference type="EMBL" id="WUQ81980.1"/>
    </source>
</evidence>
<evidence type="ECO:0008006" key="5">
    <source>
        <dbReference type="Google" id="ProtNLM"/>
    </source>
</evidence>
<feature type="compositionally biased region" description="Low complexity" evidence="1">
    <location>
        <begin position="26"/>
        <end position="38"/>
    </location>
</feature>
<protein>
    <recommendedName>
        <fullName evidence="5">Secreted protein</fullName>
    </recommendedName>
</protein>
<keyword evidence="4" id="KW-1185">Reference proteome</keyword>
<keyword evidence="2" id="KW-0732">Signal</keyword>
<evidence type="ECO:0000313" key="4">
    <source>
        <dbReference type="Proteomes" id="UP001432222"/>
    </source>
</evidence>
<feature type="region of interest" description="Disordered" evidence="1">
    <location>
        <begin position="26"/>
        <end position="53"/>
    </location>
</feature>
<dbReference type="Proteomes" id="UP001432222">
    <property type="component" value="Chromosome"/>
</dbReference>
<evidence type="ECO:0000256" key="1">
    <source>
        <dbReference type="SAM" id="MobiDB-lite"/>
    </source>
</evidence>
<accession>A0ABZ1TUM0</accession>
<gene>
    <name evidence="3" type="ORF">OHA16_02705</name>
</gene>
<feature type="region of interest" description="Disordered" evidence="1">
    <location>
        <begin position="58"/>
        <end position="77"/>
    </location>
</feature>
<evidence type="ECO:0000256" key="2">
    <source>
        <dbReference type="SAM" id="SignalP"/>
    </source>
</evidence>
<proteinExistence type="predicted"/>
<organism evidence="3 4">
    <name type="scientific">Kitasatospora purpeofusca</name>
    <dbReference type="NCBI Taxonomy" id="67352"/>
    <lineage>
        <taxon>Bacteria</taxon>
        <taxon>Bacillati</taxon>
        <taxon>Actinomycetota</taxon>
        <taxon>Actinomycetes</taxon>
        <taxon>Kitasatosporales</taxon>
        <taxon>Streptomycetaceae</taxon>
        <taxon>Kitasatospora</taxon>
    </lineage>
</organism>
<sequence>MKMRLPVVLAAAALSVVAVAAGASASVSAPAPAEPAVVTSQTSADNTGKDGAVVPPECLSSEKGAGTGQAFTDTVKC</sequence>
<feature type="signal peptide" evidence="2">
    <location>
        <begin position="1"/>
        <end position="20"/>
    </location>
</feature>
<reference evidence="3" key="1">
    <citation type="submission" date="2022-10" db="EMBL/GenBank/DDBJ databases">
        <title>The complete genomes of actinobacterial strains from the NBC collection.</title>
        <authorList>
            <person name="Joergensen T.S."/>
            <person name="Alvarez Arevalo M."/>
            <person name="Sterndorff E.B."/>
            <person name="Faurdal D."/>
            <person name="Vuksanovic O."/>
            <person name="Mourched A.-S."/>
            <person name="Charusanti P."/>
            <person name="Shaw S."/>
            <person name="Blin K."/>
            <person name="Weber T."/>
        </authorList>
    </citation>
    <scope>NUCLEOTIDE SEQUENCE</scope>
    <source>
        <strain evidence="3">NBC_00222</strain>
    </source>
</reference>